<protein>
    <submittedName>
        <fullName evidence="1">Uncharacterized protein</fullName>
    </submittedName>
</protein>
<keyword evidence="2" id="KW-1185">Reference proteome</keyword>
<reference evidence="1" key="1">
    <citation type="journal article" date="2021" name="New Phytol.">
        <title>Evolutionary innovations through gain and loss of genes in the ectomycorrhizal Boletales.</title>
        <authorList>
            <person name="Wu G."/>
            <person name="Miyauchi S."/>
            <person name="Morin E."/>
            <person name="Kuo A."/>
            <person name="Drula E."/>
            <person name="Varga T."/>
            <person name="Kohler A."/>
            <person name="Feng B."/>
            <person name="Cao Y."/>
            <person name="Lipzen A."/>
            <person name="Daum C."/>
            <person name="Hundley H."/>
            <person name="Pangilinan J."/>
            <person name="Johnson J."/>
            <person name="Barry K."/>
            <person name="LaButti K."/>
            <person name="Ng V."/>
            <person name="Ahrendt S."/>
            <person name="Min B."/>
            <person name="Choi I.G."/>
            <person name="Park H."/>
            <person name="Plett J.M."/>
            <person name="Magnuson J."/>
            <person name="Spatafora J.W."/>
            <person name="Nagy L.G."/>
            <person name="Henrissat B."/>
            <person name="Grigoriev I.V."/>
            <person name="Yang Z.L."/>
            <person name="Xu J."/>
            <person name="Martin F.M."/>
        </authorList>
    </citation>
    <scope>NUCLEOTIDE SEQUENCE</scope>
    <source>
        <strain evidence="1">KUC20120723A-06</strain>
    </source>
</reference>
<comment type="caution">
    <text evidence="1">The sequence shown here is derived from an EMBL/GenBank/DDBJ whole genome shotgun (WGS) entry which is preliminary data.</text>
</comment>
<name>A0ACB8BK99_9AGAM</name>
<dbReference type="Proteomes" id="UP000790709">
    <property type="component" value="Unassembled WGS sequence"/>
</dbReference>
<evidence type="ECO:0000313" key="2">
    <source>
        <dbReference type="Proteomes" id="UP000790709"/>
    </source>
</evidence>
<sequence length="77" mass="8678">MVVVSIIFRGVHSSESGYGEGSANHIAESVQKHLDQLDTDNHYYIRNNLLIHQLIPPGSDCIDSCSAMDTWTWRVFT</sequence>
<evidence type="ECO:0000313" key="1">
    <source>
        <dbReference type="EMBL" id="KAH7925262.1"/>
    </source>
</evidence>
<proteinExistence type="predicted"/>
<dbReference type="EMBL" id="MU266406">
    <property type="protein sequence ID" value="KAH7925262.1"/>
    <property type="molecule type" value="Genomic_DNA"/>
</dbReference>
<accession>A0ACB8BK99</accession>
<gene>
    <name evidence="1" type="ORF">BV22DRAFT_1034267</name>
</gene>
<organism evidence="1 2">
    <name type="scientific">Leucogyrophana mollusca</name>
    <dbReference type="NCBI Taxonomy" id="85980"/>
    <lineage>
        <taxon>Eukaryota</taxon>
        <taxon>Fungi</taxon>
        <taxon>Dikarya</taxon>
        <taxon>Basidiomycota</taxon>
        <taxon>Agaricomycotina</taxon>
        <taxon>Agaricomycetes</taxon>
        <taxon>Agaricomycetidae</taxon>
        <taxon>Boletales</taxon>
        <taxon>Boletales incertae sedis</taxon>
        <taxon>Leucogyrophana</taxon>
    </lineage>
</organism>